<evidence type="ECO:0000256" key="15">
    <source>
        <dbReference type="PIRSR" id="PIRSR000350-4"/>
    </source>
</evidence>
<feature type="binding site" evidence="14">
    <location>
        <position position="274"/>
    </location>
    <ligand>
        <name>NAD(+)</name>
        <dbReference type="ChEBI" id="CHEBI:57540"/>
    </ligand>
</feature>
<dbReference type="SUPFAM" id="SSF51905">
    <property type="entry name" value="FAD/NAD(P)-binding domain"/>
    <property type="match status" value="1"/>
</dbReference>
<evidence type="ECO:0000256" key="6">
    <source>
        <dbReference type="ARBA" id="ARBA00022630"/>
    </source>
</evidence>
<evidence type="ECO:0000256" key="10">
    <source>
        <dbReference type="ARBA" id="ARBA00023157"/>
    </source>
</evidence>
<dbReference type="InterPro" id="IPR036188">
    <property type="entry name" value="FAD/NAD-bd_sf"/>
</dbReference>
<dbReference type="SUPFAM" id="SSF55424">
    <property type="entry name" value="FAD/NAD-linked reductases, dimerisation (C-terminal) domain"/>
    <property type="match status" value="1"/>
</dbReference>
<feature type="disulfide bond" description="Redox-active" evidence="15">
    <location>
        <begin position="41"/>
        <end position="46"/>
    </location>
</feature>
<dbReference type="PRINTS" id="PR00411">
    <property type="entry name" value="PNDRDTASEI"/>
</dbReference>
<evidence type="ECO:0000256" key="8">
    <source>
        <dbReference type="ARBA" id="ARBA00023002"/>
    </source>
</evidence>
<evidence type="ECO:0000256" key="13">
    <source>
        <dbReference type="PIRSR" id="PIRSR000350-2"/>
    </source>
</evidence>
<dbReference type="GO" id="GO:0006103">
    <property type="term" value="P:2-oxoglutarate metabolic process"/>
    <property type="evidence" value="ECO:0007669"/>
    <property type="project" value="TreeGrafter"/>
</dbReference>
<dbReference type="GO" id="GO:0004148">
    <property type="term" value="F:dihydrolipoyl dehydrogenase (NADH) activity"/>
    <property type="evidence" value="ECO:0007669"/>
    <property type="project" value="UniProtKB-EC"/>
</dbReference>
<dbReference type="GO" id="GO:0005737">
    <property type="term" value="C:cytoplasm"/>
    <property type="evidence" value="ECO:0007669"/>
    <property type="project" value="UniProtKB-SubCell"/>
</dbReference>
<evidence type="ECO:0000256" key="2">
    <source>
        <dbReference type="ARBA" id="ARBA00007532"/>
    </source>
</evidence>
<evidence type="ECO:0000313" key="17">
    <source>
        <dbReference type="EMBL" id="OCL33797.1"/>
    </source>
</evidence>
<keyword evidence="9 14" id="KW-0520">NAD</keyword>
<dbReference type="EMBL" id="MBQD01000021">
    <property type="protein sequence ID" value="OCL33797.1"/>
    <property type="molecule type" value="Genomic_DNA"/>
</dbReference>
<evidence type="ECO:0000313" key="18">
    <source>
        <dbReference type="Proteomes" id="UP000093501"/>
    </source>
</evidence>
<evidence type="ECO:0000256" key="3">
    <source>
        <dbReference type="ARBA" id="ARBA00012608"/>
    </source>
</evidence>
<dbReference type="PIRSF" id="PIRSF000350">
    <property type="entry name" value="Mercury_reductase_MerA"/>
    <property type="match status" value="1"/>
</dbReference>
<sequence>MSDYDVIVLGGGPGGYIAAERLGHAGRKVLLVEADALGGTCLNVGCIPTKALLNAAKTYEHAKHGSNLGIHTSDISVDWTELQKWKAQTVTTLVKGVGFAEKKAGVTVVKGYGTFDGPGRVTVRFDADGASGSGPAQRAESYTGDHVILATGSVPVMPPIPGAKDNPHVVDSTGMLAVDAIPPRLAVIGGGVIGLEFASLFATLGSEVTVVEMLPEIVPFMDAELAPMLRKALGNVAFKLSCTVTAIDGGSVKYTTADGSAEAVEADVVLMAVGRRPAVQGWGAESSGLEVSGKGVAVDDRMRTNLPNVWAIGDVTGRSLLAHAAYRMGEVAAANILDPEAHRRGEVMRWGTIPWAVYSIPEAAGIGLTEAQARAKGGNVQTVTVPGAMSGRFVAENGVKAPGAAKLVYDGDTLQVLGLHVVGSYASEMVWGASVVLETELTITDLRQVVFPHPTVSELIREAAWAAKA</sequence>
<accession>A0A1C0ALW7</accession>
<dbReference type="EC" id="1.8.1.4" evidence="3 16"/>
<dbReference type="Proteomes" id="UP000093501">
    <property type="component" value="Unassembled WGS sequence"/>
</dbReference>
<feature type="binding site" evidence="14">
    <location>
        <position position="314"/>
    </location>
    <ligand>
        <name>FAD</name>
        <dbReference type="ChEBI" id="CHEBI:57692"/>
    </ligand>
</feature>
<reference evidence="18" key="1">
    <citation type="submission" date="2016-07" db="EMBL/GenBank/DDBJ databases">
        <authorList>
            <person name="Florea S."/>
            <person name="Webb J.S."/>
            <person name="Jaromczyk J."/>
            <person name="Schardl C.L."/>
        </authorList>
    </citation>
    <scope>NUCLEOTIDE SEQUENCE [LARGE SCALE GENOMIC DNA]</scope>
    <source>
        <strain evidence="18">IPBSL-7</strain>
    </source>
</reference>
<organism evidence="17 18">
    <name type="scientific">Tessaracoccus lapidicaptus</name>
    <dbReference type="NCBI Taxonomy" id="1427523"/>
    <lineage>
        <taxon>Bacteria</taxon>
        <taxon>Bacillati</taxon>
        <taxon>Actinomycetota</taxon>
        <taxon>Actinomycetes</taxon>
        <taxon>Propionibacteriales</taxon>
        <taxon>Propionibacteriaceae</taxon>
        <taxon>Tessaracoccus</taxon>
    </lineage>
</organism>
<protein>
    <recommendedName>
        <fullName evidence="4 16">Dihydrolipoyl dehydrogenase</fullName>
        <ecNumber evidence="3 16">1.8.1.4</ecNumber>
    </recommendedName>
</protein>
<feature type="binding site" evidence="14">
    <location>
        <begin position="151"/>
        <end position="153"/>
    </location>
    <ligand>
        <name>FAD</name>
        <dbReference type="ChEBI" id="CHEBI:57692"/>
    </ligand>
</feature>
<dbReference type="Gene3D" id="3.30.390.30">
    <property type="match status" value="1"/>
</dbReference>
<dbReference type="InterPro" id="IPR004099">
    <property type="entry name" value="Pyr_nucl-diS_OxRdtase_dimer"/>
</dbReference>
<dbReference type="PANTHER" id="PTHR22912">
    <property type="entry name" value="DISULFIDE OXIDOREDUCTASE"/>
    <property type="match status" value="1"/>
</dbReference>
<evidence type="ECO:0000256" key="11">
    <source>
        <dbReference type="ARBA" id="ARBA00023284"/>
    </source>
</evidence>
<gene>
    <name evidence="17" type="ORF">BCR15_03930</name>
</gene>
<comment type="caution">
    <text evidence="17">The sequence shown here is derived from an EMBL/GenBank/DDBJ whole genome shotgun (WGS) entry which is preliminary data.</text>
</comment>
<dbReference type="PROSITE" id="PS00076">
    <property type="entry name" value="PYRIDINE_REDOX_1"/>
    <property type="match status" value="1"/>
</dbReference>
<dbReference type="PRINTS" id="PR00368">
    <property type="entry name" value="FADPNR"/>
</dbReference>
<dbReference type="InterPro" id="IPR006258">
    <property type="entry name" value="Lipoamide_DH"/>
</dbReference>
<keyword evidence="6 16" id="KW-0285">Flavoprotein</keyword>
<feature type="binding site" evidence="14">
    <location>
        <position position="50"/>
    </location>
    <ligand>
        <name>FAD</name>
        <dbReference type="ChEBI" id="CHEBI:57692"/>
    </ligand>
</feature>
<dbReference type="Pfam" id="PF02852">
    <property type="entry name" value="Pyr_redox_dim"/>
    <property type="match status" value="1"/>
</dbReference>
<dbReference type="FunFam" id="3.30.390.30:FF:000001">
    <property type="entry name" value="Dihydrolipoyl dehydrogenase"/>
    <property type="match status" value="1"/>
</dbReference>
<feature type="binding site" evidence="14">
    <location>
        <position position="113"/>
    </location>
    <ligand>
        <name>FAD</name>
        <dbReference type="ChEBI" id="CHEBI:57692"/>
    </ligand>
</feature>
<dbReference type="Gene3D" id="3.50.50.60">
    <property type="entry name" value="FAD/NAD(P)-binding domain"/>
    <property type="match status" value="2"/>
</dbReference>
<evidence type="ECO:0000256" key="4">
    <source>
        <dbReference type="ARBA" id="ARBA00016961"/>
    </source>
</evidence>
<dbReference type="InterPro" id="IPR001100">
    <property type="entry name" value="Pyr_nuc-diS_OxRdtase"/>
</dbReference>
<evidence type="ECO:0000256" key="5">
    <source>
        <dbReference type="ARBA" id="ARBA00022490"/>
    </source>
</evidence>
<dbReference type="InterPro" id="IPR023753">
    <property type="entry name" value="FAD/NAD-binding_dom"/>
</dbReference>
<keyword evidence="8 16" id="KW-0560">Oxidoreductase</keyword>
<feature type="active site" description="Proton acceptor" evidence="13">
    <location>
        <position position="453"/>
    </location>
</feature>
<dbReference type="InterPro" id="IPR012999">
    <property type="entry name" value="Pyr_OxRdtase_I_AS"/>
</dbReference>
<proteinExistence type="inferred from homology"/>
<comment type="miscellaneous">
    <text evidence="16">The active site is a redox-active disulfide bond.</text>
</comment>
<evidence type="ECO:0000256" key="1">
    <source>
        <dbReference type="ARBA" id="ARBA00004496"/>
    </source>
</evidence>
<comment type="catalytic activity">
    <reaction evidence="12 16">
        <text>N(6)-[(R)-dihydrolipoyl]-L-lysyl-[protein] + NAD(+) = N(6)-[(R)-lipoyl]-L-lysyl-[protein] + NADH + H(+)</text>
        <dbReference type="Rhea" id="RHEA:15045"/>
        <dbReference type="Rhea" id="RHEA-COMP:10474"/>
        <dbReference type="Rhea" id="RHEA-COMP:10475"/>
        <dbReference type="ChEBI" id="CHEBI:15378"/>
        <dbReference type="ChEBI" id="CHEBI:57540"/>
        <dbReference type="ChEBI" id="CHEBI:57945"/>
        <dbReference type="ChEBI" id="CHEBI:83099"/>
        <dbReference type="ChEBI" id="CHEBI:83100"/>
        <dbReference type="EC" id="1.8.1.4"/>
    </reaction>
</comment>
<keyword evidence="5" id="KW-0963">Cytoplasm</keyword>
<keyword evidence="11 16" id="KW-0676">Redox-active center</keyword>
<dbReference type="GO" id="GO:0050660">
    <property type="term" value="F:flavin adenine dinucleotide binding"/>
    <property type="evidence" value="ECO:0007669"/>
    <property type="project" value="InterPro"/>
</dbReference>
<name>A0A1C0ALW7_9ACTN</name>
<evidence type="ECO:0000256" key="7">
    <source>
        <dbReference type="ARBA" id="ARBA00022827"/>
    </source>
</evidence>
<feature type="binding site" evidence="14">
    <location>
        <position position="212"/>
    </location>
    <ligand>
        <name>NAD(+)</name>
        <dbReference type="ChEBI" id="CHEBI:57540"/>
    </ligand>
</feature>
<dbReference type="Pfam" id="PF07992">
    <property type="entry name" value="Pyr_redox_2"/>
    <property type="match status" value="1"/>
</dbReference>
<dbReference type="AlphaFoldDB" id="A0A1C0ALW7"/>
<keyword evidence="7 14" id="KW-0274">FAD</keyword>
<dbReference type="InterPro" id="IPR050151">
    <property type="entry name" value="Class-I_Pyr_Nuc-Dis_Oxidored"/>
</dbReference>
<keyword evidence="18" id="KW-1185">Reference proteome</keyword>
<dbReference type="NCBIfam" id="TIGR01350">
    <property type="entry name" value="lipoamide_DH"/>
    <property type="match status" value="1"/>
</dbReference>
<evidence type="ECO:0000256" key="12">
    <source>
        <dbReference type="ARBA" id="ARBA00049187"/>
    </source>
</evidence>
<dbReference type="RefSeq" id="WP_068751555.1">
    <property type="nucleotide sequence ID" value="NZ_LR214441.1"/>
</dbReference>
<evidence type="ECO:0000256" key="14">
    <source>
        <dbReference type="PIRSR" id="PIRSR000350-3"/>
    </source>
</evidence>
<comment type="similarity">
    <text evidence="2 16">Belongs to the class-I pyridine nucleotide-disulfide oxidoreductase family.</text>
</comment>
<dbReference type="PANTHER" id="PTHR22912:SF217">
    <property type="entry name" value="DIHYDROLIPOYL DEHYDROGENASE"/>
    <property type="match status" value="1"/>
</dbReference>
<evidence type="ECO:0000256" key="16">
    <source>
        <dbReference type="RuleBase" id="RU003692"/>
    </source>
</evidence>
<feature type="binding site" evidence="14">
    <location>
        <begin position="189"/>
        <end position="196"/>
    </location>
    <ligand>
        <name>NAD(+)</name>
        <dbReference type="ChEBI" id="CHEBI:57540"/>
    </ligand>
</feature>
<evidence type="ECO:0000256" key="9">
    <source>
        <dbReference type="ARBA" id="ARBA00023027"/>
    </source>
</evidence>
<comment type="cofactor">
    <cofactor evidence="14 16">
        <name>FAD</name>
        <dbReference type="ChEBI" id="CHEBI:57692"/>
    </cofactor>
    <text evidence="14 16">Binds 1 FAD per subunit.</text>
</comment>
<comment type="subcellular location">
    <subcellularLocation>
        <location evidence="1">Cytoplasm</location>
    </subcellularLocation>
</comment>
<keyword evidence="14" id="KW-0547">Nucleotide-binding</keyword>
<keyword evidence="10" id="KW-1015">Disulfide bond</keyword>
<dbReference type="InterPro" id="IPR016156">
    <property type="entry name" value="FAD/NAD-linked_Rdtase_dimer_sf"/>
</dbReference>